<dbReference type="OrthoDB" id="2922289at2759"/>
<gene>
    <name evidence="1" type="ORF">K458DRAFT_404130</name>
</gene>
<evidence type="ECO:0000313" key="2">
    <source>
        <dbReference type="Proteomes" id="UP000799291"/>
    </source>
</evidence>
<sequence>MLFGLLHYRTQFSPQDWAAFDSKVLTLGWASGGFDLDFNRSSVFMYGERHRRLTPWNADQMHRADTLGFPHARLVLEAESTLLCLLRRLVEISSSPMMHRYPPQSRTKWSQLASKKSDDKAYWSRFAYQPFRHPRALMSSACWHRRRLVLTRLAIISGSKLNQHISGITSAISKSVH</sequence>
<dbReference type="AlphaFoldDB" id="A0A6G1J2T3"/>
<dbReference type="EMBL" id="MU005581">
    <property type="protein sequence ID" value="KAF2684521.1"/>
    <property type="molecule type" value="Genomic_DNA"/>
</dbReference>
<organism evidence="1 2">
    <name type="scientific">Lentithecium fluviatile CBS 122367</name>
    <dbReference type="NCBI Taxonomy" id="1168545"/>
    <lineage>
        <taxon>Eukaryota</taxon>
        <taxon>Fungi</taxon>
        <taxon>Dikarya</taxon>
        <taxon>Ascomycota</taxon>
        <taxon>Pezizomycotina</taxon>
        <taxon>Dothideomycetes</taxon>
        <taxon>Pleosporomycetidae</taxon>
        <taxon>Pleosporales</taxon>
        <taxon>Massarineae</taxon>
        <taxon>Lentitheciaceae</taxon>
        <taxon>Lentithecium</taxon>
    </lineage>
</organism>
<reference evidence="1" key="1">
    <citation type="journal article" date="2020" name="Stud. Mycol.">
        <title>101 Dothideomycetes genomes: a test case for predicting lifestyles and emergence of pathogens.</title>
        <authorList>
            <person name="Haridas S."/>
            <person name="Albert R."/>
            <person name="Binder M."/>
            <person name="Bloem J."/>
            <person name="Labutti K."/>
            <person name="Salamov A."/>
            <person name="Andreopoulos B."/>
            <person name="Baker S."/>
            <person name="Barry K."/>
            <person name="Bills G."/>
            <person name="Bluhm B."/>
            <person name="Cannon C."/>
            <person name="Castanera R."/>
            <person name="Culley D."/>
            <person name="Daum C."/>
            <person name="Ezra D."/>
            <person name="Gonzalez J."/>
            <person name="Henrissat B."/>
            <person name="Kuo A."/>
            <person name="Liang C."/>
            <person name="Lipzen A."/>
            <person name="Lutzoni F."/>
            <person name="Magnuson J."/>
            <person name="Mondo S."/>
            <person name="Nolan M."/>
            <person name="Ohm R."/>
            <person name="Pangilinan J."/>
            <person name="Park H.-J."/>
            <person name="Ramirez L."/>
            <person name="Alfaro M."/>
            <person name="Sun H."/>
            <person name="Tritt A."/>
            <person name="Yoshinaga Y."/>
            <person name="Zwiers L.-H."/>
            <person name="Turgeon B."/>
            <person name="Goodwin S."/>
            <person name="Spatafora J."/>
            <person name="Crous P."/>
            <person name="Grigoriev I."/>
        </authorList>
    </citation>
    <scope>NUCLEOTIDE SEQUENCE</scope>
    <source>
        <strain evidence="1">CBS 122367</strain>
    </source>
</reference>
<keyword evidence="2" id="KW-1185">Reference proteome</keyword>
<protein>
    <submittedName>
        <fullName evidence="1">Uncharacterized protein</fullName>
    </submittedName>
</protein>
<dbReference type="Proteomes" id="UP000799291">
    <property type="component" value="Unassembled WGS sequence"/>
</dbReference>
<accession>A0A6G1J2T3</accession>
<name>A0A6G1J2T3_9PLEO</name>
<proteinExistence type="predicted"/>
<evidence type="ECO:0000313" key="1">
    <source>
        <dbReference type="EMBL" id="KAF2684521.1"/>
    </source>
</evidence>